<feature type="region of interest" description="Disordered" evidence="1">
    <location>
        <begin position="46"/>
        <end position="104"/>
    </location>
</feature>
<dbReference type="HOGENOM" id="CLU_153385_0_0_1"/>
<dbReference type="EMBL" id="GL945428">
    <property type="protein sequence ID" value="EGO30164.1"/>
    <property type="molecule type" value="Genomic_DNA"/>
</dbReference>
<reference evidence="2" key="1">
    <citation type="submission" date="2011-04" db="EMBL/GenBank/DDBJ databases">
        <title>Evolution of plant cell wall degrading machinery underlies the functional diversity of forest fungi.</title>
        <authorList>
            <consortium name="US DOE Joint Genome Institute (JGI-PGF)"/>
            <person name="Eastwood D.C."/>
            <person name="Floudas D."/>
            <person name="Binder M."/>
            <person name="Majcherczyk A."/>
            <person name="Schneider P."/>
            <person name="Aerts A."/>
            <person name="Asiegbu F.O."/>
            <person name="Baker S.E."/>
            <person name="Barry K."/>
            <person name="Bendiksby M."/>
            <person name="Blumentritt M."/>
            <person name="Coutinho P.M."/>
            <person name="Cullen D."/>
            <person name="Cullen D."/>
            <person name="Gathman A."/>
            <person name="Goodell B."/>
            <person name="Henrissat B."/>
            <person name="Ihrmark K."/>
            <person name="Kauserud H."/>
            <person name="Kohler A."/>
            <person name="LaButti K."/>
            <person name="Lapidus A."/>
            <person name="Lavin J.L."/>
            <person name="Lee Y.-H."/>
            <person name="Lindquist E."/>
            <person name="Lilly W."/>
            <person name="Lucas S."/>
            <person name="Morin E."/>
            <person name="Murat C."/>
            <person name="Oguiza J.A."/>
            <person name="Park J."/>
            <person name="Pisabarro A.G."/>
            <person name="Riley R."/>
            <person name="Rosling A."/>
            <person name="Salamov A."/>
            <person name="Schmidt O."/>
            <person name="Schmutz J."/>
            <person name="Skrede I."/>
            <person name="Stenlid J."/>
            <person name="Wiebenga A."/>
            <person name="Xie X."/>
            <person name="Kues U."/>
            <person name="Hibbett D.S."/>
            <person name="Hoffmeister D."/>
            <person name="Hogberg N."/>
            <person name="Martin F."/>
            <person name="Grigoriev I.V."/>
            <person name="Watkinson S.C."/>
        </authorList>
    </citation>
    <scope>NUCLEOTIDE SEQUENCE</scope>
    <source>
        <strain evidence="2">S7.9</strain>
    </source>
</reference>
<dbReference type="AlphaFoldDB" id="F8ND80"/>
<dbReference type="RefSeq" id="XP_007312048.1">
    <property type="nucleotide sequence ID" value="XM_007311986.1"/>
</dbReference>
<dbReference type="Proteomes" id="UP000008064">
    <property type="component" value="Unassembled WGS sequence"/>
</dbReference>
<organism>
    <name type="scientific">Serpula lacrymans var. lacrymans (strain S7.9)</name>
    <name type="common">Dry rot fungus</name>
    <dbReference type="NCBI Taxonomy" id="578457"/>
    <lineage>
        <taxon>Eukaryota</taxon>
        <taxon>Fungi</taxon>
        <taxon>Dikarya</taxon>
        <taxon>Basidiomycota</taxon>
        <taxon>Agaricomycotina</taxon>
        <taxon>Agaricomycetes</taxon>
        <taxon>Agaricomycetidae</taxon>
        <taxon>Boletales</taxon>
        <taxon>Coniophorineae</taxon>
        <taxon>Serpulaceae</taxon>
        <taxon>Serpula</taxon>
    </lineage>
</organism>
<evidence type="ECO:0000313" key="2">
    <source>
        <dbReference type="EMBL" id="EGO30164.1"/>
    </source>
</evidence>
<feature type="compositionally biased region" description="Basic and acidic residues" evidence="1">
    <location>
        <begin position="54"/>
        <end position="73"/>
    </location>
</feature>
<accession>F8ND80</accession>
<sequence>MVQVGLAEPGRDIFAQGNQKEIKSQDTASALVAEEDLKEVSVVSAEPSAVVGSGEEKTREAGEVVGEPVKEPDSQTAKTMEGEKDKQEVEEAHRKQPEGPLDHEEAIADQVAHELYPEARDET</sequence>
<dbReference type="GeneID" id="18810582"/>
<dbReference type="KEGG" id="sla:SERLADRAFT_375338"/>
<name>F8ND80_SERL9</name>
<protein>
    <submittedName>
        <fullName evidence="2">Uncharacterized protein</fullName>
    </submittedName>
</protein>
<proteinExistence type="predicted"/>
<evidence type="ECO:0000256" key="1">
    <source>
        <dbReference type="SAM" id="MobiDB-lite"/>
    </source>
</evidence>
<gene>
    <name evidence="2" type="ORF">SERLADRAFT_375338</name>
</gene>
<dbReference type="OrthoDB" id="2674441at2759"/>
<feature type="compositionally biased region" description="Basic and acidic residues" evidence="1">
    <location>
        <begin position="80"/>
        <end position="104"/>
    </location>
</feature>